<reference evidence="2" key="1">
    <citation type="journal article" date="2022" name="Int. J. Mol. Sci.">
        <title>Draft Genome of Tanacetum Coccineum: Genomic Comparison of Closely Related Tanacetum-Family Plants.</title>
        <authorList>
            <person name="Yamashiro T."/>
            <person name="Shiraishi A."/>
            <person name="Nakayama K."/>
            <person name="Satake H."/>
        </authorList>
    </citation>
    <scope>NUCLEOTIDE SEQUENCE</scope>
</reference>
<evidence type="ECO:0000256" key="1">
    <source>
        <dbReference type="SAM" id="MobiDB-lite"/>
    </source>
</evidence>
<gene>
    <name evidence="2" type="ORF">Tco_1030788</name>
</gene>
<feature type="region of interest" description="Disordered" evidence="1">
    <location>
        <begin position="229"/>
        <end position="270"/>
    </location>
</feature>
<protein>
    <submittedName>
        <fullName evidence="2">Uncharacterized protein</fullName>
    </submittedName>
</protein>
<evidence type="ECO:0000313" key="2">
    <source>
        <dbReference type="EMBL" id="GJT71502.1"/>
    </source>
</evidence>
<comment type="caution">
    <text evidence="2">The sequence shown here is derived from an EMBL/GenBank/DDBJ whole genome shotgun (WGS) entry which is preliminary data.</text>
</comment>
<accession>A0ABQ5G920</accession>
<evidence type="ECO:0000313" key="3">
    <source>
        <dbReference type="Proteomes" id="UP001151760"/>
    </source>
</evidence>
<proteinExistence type="predicted"/>
<sequence>MLLEHQDVILKFRSPSRCKELSKETGSKILPSVDGSWVFSLSVPWFNGTSIIKDPLPVEDAVHFLCVELLNLNRTVIRKYPETFLCLIGLSRSFTKNDVCPTLLCDDDEGRHACSADPFKVKTSKRTLATDEVPLLTETKGQVISPSADTISLVDHTIHEELKTAGSKKKKRVAFVAGPPPAKRARTEDVSTFDARPATAGNSFPRLIKQGASEDGGFGSVVPVMEDLASSVTPTSEREYEDDSDHGNNVRTRLLSGRFCHTPPRRKREA</sequence>
<keyword evidence="3" id="KW-1185">Reference proteome</keyword>
<organism evidence="2 3">
    <name type="scientific">Tanacetum coccineum</name>
    <dbReference type="NCBI Taxonomy" id="301880"/>
    <lineage>
        <taxon>Eukaryota</taxon>
        <taxon>Viridiplantae</taxon>
        <taxon>Streptophyta</taxon>
        <taxon>Embryophyta</taxon>
        <taxon>Tracheophyta</taxon>
        <taxon>Spermatophyta</taxon>
        <taxon>Magnoliopsida</taxon>
        <taxon>eudicotyledons</taxon>
        <taxon>Gunneridae</taxon>
        <taxon>Pentapetalae</taxon>
        <taxon>asterids</taxon>
        <taxon>campanulids</taxon>
        <taxon>Asterales</taxon>
        <taxon>Asteraceae</taxon>
        <taxon>Asteroideae</taxon>
        <taxon>Anthemideae</taxon>
        <taxon>Anthemidinae</taxon>
        <taxon>Tanacetum</taxon>
    </lineage>
</organism>
<dbReference type="EMBL" id="BQNB010018173">
    <property type="protein sequence ID" value="GJT71502.1"/>
    <property type="molecule type" value="Genomic_DNA"/>
</dbReference>
<reference evidence="2" key="2">
    <citation type="submission" date="2022-01" db="EMBL/GenBank/DDBJ databases">
        <authorList>
            <person name="Yamashiro T."/>
            <person name="Shiraishi A."/>
            <person name="Satake H."/>
            <person name="Nakayama K."/>
        </authorList>
    </citation>
    <scope>NUCLEOTIDE SEQUENCE</scope>
</reference>
<name>A0ABQ5G920_9ASTR</name>
<dbReference type="Proteomes" id="UP001151760">
    <property type="component" value="Unassembled WGS sequence"/>
</dbReference>